<reference evidence="3 4" key="1">
    <citation type="submission" date="2021-03" db="EMBL/GenBank/DDBJ databases">
        <title>Sequencing the genomes of 1000 actinobacteria strains.</title>
        <authorList>
            <person name="Klenk H.-P."/>
        </authorList>
    </citation>
    <scope>NUCLEOTIDE SEQUENCE [LARGE SCALE GENOMIC DNA]</scope>
    <source>
        <strain evidence="3 4">DSM 40843</strain>
    </source>
</reference>
<evidence type="ECO:0000313" key="4">
    <source>
        <dbReference type="Proteomes" id="UP001519311"/>
    </source>
</evidence>
<dbReference type="Proteomes" id="UP001519311">
    <property type="component" value="Unassembled WGS sequence"/>
</dbReference>
<protein>
    <submittedName>
        <fullName evidence="3">Flp pilus assembly protein TadG</fullName>
    </submittedName>
</protein>
<name>A0ABS4VHK3_9ACTN</name>
<comment type="caution">
    <text evidence="3">The sequence shown here is derived from an EMBL/GenBank/DDBJ whole genome shotgun (WGS) entry which is preliminary data.</text>
</comment>
<keyword evidence="4" id="KW-1185">Reference proteome</keyword>
<gene>
    <name evidence="3" type="ORF">JOF59_005901</name>
</gene>
<dbReference type="Pfam" id="PF07811">
    <property type="entry name" value="TadE"/>
    <property type="match status" value="1"/>
</dbReference>
<evidence type="ECO:0000259" key="2">
    <source>
        <dbReference type="Pfam" id="PF07811"/>
    </source>
</evidence>
<evidence type="ECO:0000256" key="1">
    <source>
        <dbReference type="SAM" id="Phobius"/>
    </source>
</evidence>
<feature type="transmembrane region" description="Helical" evidence="1">
    <location>
        <begin position="20"/>
        <end position="40"/>
    </location>
</feature>
<accession>A0ABS4VHK3</accession>
<sequence>MSAPLSTWWARLRSDRGSEAIQAALVTPLLIAFVCMAVAAGRLVMSGAKIDAAAEDAARAASIERTHGDATSAASSAAARSLDDQGIKCASKSVSVDASGLNMPTGQVGYTTVTVECTVTLSDLLLPGAPGSKTLTSSFSSVVDAYRSRALGFADSEGQWSTNRSRGAVQ</sequence>
<dbReference type="RefSeq" id="WP_209471434.1">
    <property type="nucleotide sequence ID" value="NZ_BMWJ01000023.1"/>
</dbReference>
<keyword evidence="1" id="KW-1133">Transmembrane helix</keyword>
<proteinExistence type="predicted"/>
<organism evidence="3 4">
    <name type="scientific">Streptomyces clavifer</name>
    <dbReference type="NCBI Taxonomy" id="68188"/>
    <lineage>
        <taxon>Bacteria</taxon>
        <taxon>Bacillati</taxon>
        <taxon>Actinomycetota</taxon>
        <taxon>Actinomycetes</taxon>
        <taxon>Kitasatosporales</taxon>
        <taxon>Streptomycetaceae</taxon>
        <taxon>Streptomyces</taxon>
    </lineage>
</organism>
<feature type="domain" description="TadE-like" evidence="2">
    <location>
        <begin position="17"/>
        <end position="59"/>
    </location>
</feature>
<dbReference type="EMBL" id="JAGINS010000002">
    <property type="protein sequence ID" value="MBP2363409.1"/>
    <property type="molecule type" value="Genomic_DNA"/>
</dbReference>
<evidence type="ECO:0000313" key="3">
    <source>
        <dbReference type="EMBL" id="MBP2363409.1"/>
    </source>
</evidence>
<keyword evidence="1" id="KW-0812">Transmembrane</keyword>
<keyword evidence="1" id="KW-0472">Membrane</keyword>
<dbReference type="InterPro" id="IPR012495">
    <property type="entry name" value="TadE-like_dom"/>
</dbReference>